<proteinExistence type="predicted"/>
<evidence type="ECO:0000313" key="2">
    <source>
        <dbReference type="EMBL" id="RVX10936.1"/>
    </source>
</evidence>
<dbReference type="AlphaFoldDB" id="A0A438JPQ7"/>
<feature type="domain" description="Reverse transcriptase" evidence="1">
    <location>
        <begin position="175"/>
        <end position="316"/>
    </location>
</feature>
<dbReference type="PANTHER" id="PTHR46890">
    <property type="entry name" value="NON-LTR RETROLELEMENT REVERSE TRANSCRIPTASE-LIKE PROTEIN-RELATED"/>
    <property type="match status" value="1"/>
</dbReference>
<sequence>MAAKSFFKNILGGSMPLLTLIFITFSYKCGKFLSKYPFRFGDSRPPISGLDFASVPSLEAQALEVPFIEEEVLAALSCLNGDKAPGPNGFSMAFWQACWDVGGTEDPKDFKPVSLVGSLYKLLAKVLAIHLKMVVGNLVSVLQHAFVAGRQILDVVLIANEAIDSRMKANLRDVIFRFSVLVNGSPSGFFQSSKGLRQSDPLSPYLFILPMEALSLILMKAKEEGFINSFQVRGREGEGVEISHLLFADDTLIFYDARKEVLESLSWILMWFEAMSGLKINLEKSELIPIEEVTNLKDFVRALGCKEGSLPSTYLGLPLGAPFKSSRVWDGMEERFLKKISIVEETVSFKRRAAAKLEKIHRDFLWGGCALEQKPHLVRWAIVRFASERAPLWKRVIVGKYGQVEGGSKVVREGHGVGVWKAIRGKWEMFKTRTGFRVGFGNKEMQAFLGRLSTYSLSVETDDAMVWLPTKDGAFYVKSFYSSLADRRVEPFPHGIVWNSWVPPRISLFAWEAI</sequence>
<dbReference type="Pfam" id="PF00078">
    <property type="entry name" value="RVT_1"/>
    <property type="match status" value="1"/>
</dbReference>
<dbReference type="InterPro" id="IPR000477">
    <property type="entry name" value="RT_dom"/>
</dbReference>
<dbReference type="InterPro" id="IPR052343">
    <property type="entry name" value="Retrotransposon-Effector_Assoc"/>
</dbReference>
<dbReference type="CDD" id="cd01650">
    <property type="entry name" value="RT_nLTR_like"/>
    <property type="match status" value="1"/>
</dbReference>
<accession>A0A438JPQ7</accession>
<protein>
    <submittedName>
        <fullName evidence="2">Putative mitochondrial protein</fullName>
    </submittedName>
</protein>
<evidence type="ECO:0000259" key="1">
    <source>
        <dbReference type="Pfam" id="PF00078"/>
    </source>
</evidence>
<reference evidence="2 3" key="1">
    <citation type="journal article" date="2018" name="PLoS Genet.">
        <title>Population sequencing reveals clonal diversity and ancestral inbreeding in the grapevine cultivar Chardonnay.</title>
        <authorList>
            <person name="Roach M.J."/>
            <person name="Johnson D.L."/>
            <person name="Bohlmann J."/>
            <person name="van Vuuren H.J."/>
            <person name="Jones S.J."/>
            <person name="Pretorius I.S."/>
            <person name="Schmidt S.A."/>
            <person name="Borneman A.R."/>
        </authorList>
    </citation>
    <scope>NUCLEOTIDE SEQUENCE [LARGE SCALE GENOMIC DNA]</scope>
    <source>
        <strain evidence="3">cv. Chardonnay</strain>
        <tissue evidence="2">Leaf</tissue>
    </source>
</reference>
<name>A0A438JPQ7_VITVI</name>
<dbReference type="Proteomes" id="UP000288805">
    <property type="component" value="Unassembled WGS sequence"/>
</dbReference>
<evidence type="ECO:0000313" key="3">
    <source>
        <dbReference type="Proteomes" id="UP000288805"/>
    </source>
</evidence>
<comment type="caution">
    <text evidence="2">The sequence shown here is derived from an EMBL/GenBank/DDBJ whole genome shotgun (WGS) entry which is preliminary data.</text>
</comment>
<gene>
    <name evidence="2" type="primary">AtMg01250_249</name>
    <name evidence="2" type="ORF">CK203_013153</name>
</gene>
<organism evidence="2 3">
    <name type="scientific">Vitis vinifera</name>
    <name type="common">Grape</name>
    <dbReference type="NCBI Taxonomy" id="29760"/>
    <lineage>
        <taxon>Eukaryota</taxon>
        <taxon>Viridiplantae</taxon>
        <taxon>Streptophyta</taxon>
        <taxon>Embryophyta</taxon>
        <taxon>Tracheophyta</taxon>
        <taxon>Spermatophyta</taxon>
        <taxon>Magnoliopsida</taxon>
        <taxon>eudicotyledons</taxon>
        <taxon>Gunneridae</taxon>
        <taxon>Pentapetalae</taxon>
        <taxon>rosids</taxon>
        <taxon>Vitales</taxon>
        <taxon>Vitaceae</taxon>
        <taxon>Viteae</taxon>
        <taxon>Vitis</taxon>
    </lineage>
</organism>
<dbReference type="EMBL" id="QGNW01000032">
    <property type="protein sequence ID" value="RVX10936.1"/>
    <property type="molecule type" value="Genomic_DNA"/>
</dbReference>
<dbReference type="PANTHER" id="PTHR46890:SF50">
    <property type="entry name" value="RNA-DIRECTED DNA POLYMERASE, EUKARYOTA, REVERSE TRANSCRIPTASE ZINC-BINDING DOMAIN PROTEIN-RELATED"/>
    <property type="match status" value="1"/>
</dbReference>